<feature type="transmembrane region" description="Helical" evidence="1">
    <location>
        <begin position="200"/>
        <end position="222"/>
    </location>
</feature>
<keyword evidence="1" id="KW-0812">Transmembrane</keyword>
<organism evidence="2 3">
    <name type="scientific">Vibrio tubiashii</name>
    <dbReference type="NCBI Taxonomy" id="29498"/>
    <lineage>
        <taxon>Bacteria</taxon>
        <taxon>Pseudomonadati</taxon>
        <taxon>Pseudomonadota</taxon>
        <taxon>Gammaproteobacteria</taxon>
        <taxon>Vibrionales</taxon>
        <taxon>Vibrionaceae</taxon>
        <taxon>Vibrio</taxon>
        <taxon>Vibrio oreintalis group</taxon>
    </lineage>
</organism>
<evidence type="ECO:0008006" key="4">
    <source>
        <dbReference type="Google" id="ProtNLM"/>
    </source>
</evidence>
<dbReference type="RefSeq" id="WP_171325478.1">
    <property type="nucleotide sequence ID" value="NZ_VTXO01000015.1"/>
</dbReference>
<evidence type="ECO:0000313" key="2">
    <source>
        <dbReference type="EMBL" id="NOI83319.1"/>
    </source>
</evidence>
<accession>A0AAE5LJZ5</accession>
<keyword evidence="1" id="KW-0472">Membrane</keyword>
<dbReference type="EMBL" id="VTXO01000015">
    <property type="protein sequence ID" value="NOI83319.1"/>
    <property type="molecule type" value="Genomic_DNA"/>
</dbReference>
<keyword evidence="1" id="KW-1133">Transmembrane helix</keyword>
<proteinExistence type="predicted"/>
<dbReference type="AlphaFoldDB" id="A0AAE5LJZ5"/>
<protein>
    <recommendedName>
        <fullName evidence="4">EF-hand domain-containing protein</fullName>
    </recommendedName>
</protein>
<dbReference type="Proteomes" id="UP000572722">
    <property type="component" value="Unassembled WGS sequence"/>
</dbReference>
<feature type="transmembrane region" description="Helical" evidence="1">
    <location>
        <begin position="26"/>
        <end position="52"/>
    </location>
</feature>
<gene>
    <name evidence="2" type="ORF">F0237_21915</name>
</gene>
<sequence length="245" mass="27468">MNTKTEVGDEEIKEDDNSSKGFLVRVIALITSGALVPALTSVMAATVLLSLLSDKNLEIQVGNKTSYQDSLFSYLEKGAINEKFNNEYFETAFKHFDRKGNGRLSSYGRTETLEDFVVFLNSSESSISVEMAKNINDLLVSSRQTDPFAQLPAEERRLMEKLQAQTDKYEDQNATKTMDELKQVLLIRHKEYQKVEEQNAWSLPLSIAGVFLTLVFGIWSTVLSIKQSSYKSVVISASGKPRPAF</sequence>
<evidence type="ECO:0000256" key="1">
    <source>
        <dbReference type="SAM" id="Phobius"/>
    </source>
</evidence>
<comment type="caution">
    <text evidence="2">The sequence shown here is derived from an EMBL/GenBank/DDBJ whole genome shotgun (WGS) entry which is preliminary data.</text>
</comment>
<name>A0AAE5LJZ5_9VIBR</name>
<reference evidence="2 3" key="1">
    <citation type="submission" date="2019-08" db="EMBL/GenBank/DDBJ databases">
        <title>Draft genome sequencing and comparative genomics of hatchery-associated Vibrios.</title>
        <authorList>
            <person name="Kehlet-Delgado H."/>
            <person name="Mueller R.S."/>
        </authorList>
    </citation>
    <scope>NUCLEOTIDE SEQUENCE [LARGE SCALE GENOMIC DNA]</scope>
    <source>
        <strain evidence="2 3">01-65-5-1</strain>
    </source>
</reference>
<evidence type="ECO:0000313" key="3">
    <source>
        <dbReference type="Proteomes" id="UP000572722"/>
    </source>
</evidence>